<accession>A0ABQ6WMM6</accession>
<comment type="similarity">
    <text evidence="3">Belongs to the ustYa family.</text>
</comment>
<dbReference type="PANTHER" id="PTHR33365">
    <property type="entry name" value="YALI0B05434P"/>
    <property type="match status" value="1"/>
</dbReference>
<evidence type="ECO:0000256" key="2">
    <source>
        <dbReference type="ARBA" id="ARBA00023002"/>
    </source>
</evidence>
<gene>
    <name evidence="5" type="ORF">BDV36DRAFT_295221</name>
</gene>
<evidence type="ECO:0000256" key="1">
    <source>
        <dbReference type="ARBA" id="ARBA00004685"/>
    </source>
</evidence>
<dbReference type="PANTHER" id="PTHR33365:SF11">
    <property type="entry name" value="TAT PATHWAY SIGNAL SEQUENCE"/>
    <property type="match status" value="1"/>
</dbReference>
<comment type="pathway">
    <text evidence="1">Mycotoxin biosynthesis.</text>
</comment>
<evidence type="ECO:0000313" key="6">
    <source>
        <dbReference type="Proteomes" id="UP000325395"/>
    </source>
</evidence>
<feature type="transmembrane region" description="Helical" evidence="4">
    <location>
        <begin position="37"/>
        <end position="58"/>
    </location>
</feature>
<sequence length="260" mass="29605">MSSDLYSRRESDEYLLEPKHFVEKKNRPKRWDCLRPIIYTSLAFVGFIEILFLGIFFAHATRKMPEPLLGELNGLVGDFPARRVIFRSDPLAASDHKTEESMNATRNNWLSYMPRGNGFIAVNGTERYTLPPPIKQLGQDTYSIAVFHQLHCLYSIMSVYDELAASKSAAELNAHHSRDDTRSNDHPHEEVHIHTHNHIDHCFQYLRQSLLCCGDTALEGQDPRTDKPGTDGTGAVHVCKDFDGIMAWADSQRLVDTKHP</sequence>
<dbReference type="Proteomes" id="UP000325395">
    <property type="component" value="Unassembled WGS sequence"/>
</dbReference>
<organism evidence="5 6">
    <name type="scientific">Aspergillus pseudocaelatus</name>
    <dbReference type="NCBI Taxonomy" id="1825620"/>
    <lineage>
        <taxon>Eukaryota</taxon>
        <taxon>Fungi</taxon>
        <taxon>Dikarya</taxon>
        <taxon>Ascomycota</taxon>
        <taxon>Pezizomycotina</taxon>
        <taxon>Eurotiomycetes</taxon>
        <taxon>Eurotiomycetidae</taxon>
        <taxon>Eurotiales</taxon>
        <taxon>Aspergillaceae</taxon>
        <taxon>Aspergillus</taxon>
        <taxon>Aspergillus subgen. Circumdati</taxon>
    </lineage>
</organism>
<evidence type="ECO:0000256" key="4">
    <source>
        <dbReference type="SAM" id="Phobius"/>
    </source>
</evidence>
<proteinExistence type="inferred from homology"/>
<dbReference type="Pfam" id="PF11807">
    <property type="entry name" value="UstYa"/>
    <property type="match status" value="1"/>
</dbReference>
<keyword evidence="4" id="KW-1133">Transmembrane helix</keyword>
<keyword evidence="6" id="KW-1185">Reference proteome</keyword>
<dbReference type="InterPro" id="IPR021765">
    <property type="entry name" value="UstYa-like"/>
</dbReference>
<evidence type="ECO:0008006" key="7">
    <source>
        <dbReference type="Google" id="ProtNLM"/>
    </source>
</evidence>
<keyword evidence="4" id="KW-0472">Membrane</keyword>
<evidence type="ECO:0000256" key="3">
    <source>
        <dbReference type="ARBA" id="ARBA00035112"/>
    </source>
</evidence>
<name>A0ABQ6WMM6_9EURO</name>
<reference evidence="5 6" key="1">
    <citation type="submission" date="2019-04" db="EMBL/GenBank/DDBJ databases">
        <authorList>
            <consortium name="DOE Joint Genome Institute"/>
            <person name="Mondo S."/>
            <person name="Kjaerbolling I."/>
            <person name="Vesth T."/>
            <person name="Frisvad J.C."/>
            <person name="Nybo J.L."/>
            <person name="Theobald S."/>
            <person name="Kildgaard S."/>
            <person name="Isbrandt T."/>
            <person name="Kuo A."/>
            <person name="Sato A."/>
            <person name="Lyhne E.K."/>
            <person name="Kogle M.E."/>
            <person name="Wiebenga A."/>
            <person name="Kun R.S."/>
            <person name="Lubbers R.J."/>
            <person name="Makela M.R."/>
            <person name="Barry K."/>
            <person name="Chovatia M."/>
            <person name="Clum A."/>
            <person name="Daum C."/>
            <person name="Haridas S."/>
            <person name="He G."/>
            <person name="LaButti K."/>
            <person name="Lipzen A."/>
            <person name="Riley R."/>
            <person name="Salamov A."/>
            <person name="Simmons B.A."/>
            <person name="Magnuson J.K."/>
            <person name="Henrissat B."/>
            <person name="Mortensen U.H."/>
            <person name="Larsen T.O."/>
            <person name="Devries R.P."/>
            <person name="Grigoriev I.V."/>
            <person name="Machida M."/>
            <person name="Baker S.E."/>
            <person name="Andersen M.R."/>
            <person name="Cantor M.N."/>
            <person name="Hua S.X."/>
        </authorList>
    </citation>
    <scope>NUCLEOTIDE SEQUENCE [LARGE SCALE GENOMIC DNA]</scope>
    <source>
        <strain evidence="5 6">CBS 117616</strain>
    </source>
</reference>
<protein>
    <recommendedName>
        <fullName evidence="7">Tat pathway signal sequence</fullName>
    </recommendedName>
</protein>
<keyword evidence="4" id="KW-0812">Transmembrane</keyword>
<evidence type="ECO:0000313" key="5">
    <source>
        <dbReference type="EMBL" id="KAE8418379.1"/>
    </source>
</evidence>
<dbReference type="EMBL" id="ML735727">
    <property type="protein sequence ID" value="KAE8418379.1"/>
    <property type="molecule type" value="Genomic_DNA"/>
</dbReference>
<keyword evidence="2" id="KW-0560">Oxidoreductase</keyword>